<organism evidence="2 3">
    <name type="scientific">Microcella daejeonensis</name>
    <dbReference type="NCBI Taxonomy" id="2994971"/>
    <lineage>
        <taxon>Bacteria</taxon>
        <taxon>Bacillati</taxon>
        <taxon>Actinomycetota</taxon>
        <taxon>Actinomycetes</taxon>
        <taxon>Micrococcales</taxon>
        <taxon>Microbacteriaceae</taxon>
        <taxon>Microcella</taxon>
    </lineage>
</organism>
<sequence>MSDLEPGAPAAPPPDAPNDQGPGGIGGTGLGMAELGEYLDADCLPPNPIIDESPECQAALDGLRRMRALSLDLVDDEASRLAMPADWIARVLDGLETDLRAGRDLPLSASDPAVEITISEGAVRELVRAAGDGVPGVIVGRVQLDGDATAGEPVGVTVRISAALVRPLAELADSVRDAVNTALLTHTELAVTGIDVIVDDVHPIVTGIESGTGDGIEEES</sequence>
<dbReference type="KEGG" id="mdb:OVN18_09290"/>
<feature type="compositionally biased region" description="Gly residues" evidence="1">
    <location>
        <begin position="21"/>
        <end position="30"/>
    </location>
</feature>
<evidence type="ECO:0000256" key="1">
    <source>
        <dbReference type="SAM" id="MobiDB-lite"/>
    </source>
</evidence>
<protein>
    <submittedName>
        <fullName evidence="2">Asp23/Gls24 family envelope stress response protein</fullName>
    </submittedName>
</protein>
<reference evidence="2" key="1">
    <citation type="submission" date="2022-11" db="EMBL/GenBank/DDBJ databases">
        <title>Description of Microcella daejonensis nov. sp, isolated from riverside soil.</title>
        <authorList>
            <person name="Molina K.M."/>
            <person name="Kim S.B."/>
        </authorList>
    </citation>
    <scope>NUCLEOTIDE SEQUENCE</scope>
    <source>
        <strain evidence="2">MMS21-STM12</strain>
    </source>
</reference>
<dbReference type="Proteomes" id="UP001164706">
    <property type="component" value="Chromosome"/>
</dbReference>
<evidence type="ECO:0000313" key="2">
    <source>
        <dbReference type="EMBL" id="WAB80759.1"/>
    </source>
</evidence>
<name>A0A9E8MJM1_9MICO</name>
<gene>
    <name evidence="2" type="ORF">OVN18_09290</name>
</gene>
<dbReference type="RefSeq" id="WP_267780453.1">
    <property type="nucleotide sequence ID" value="NZ_CP113089.1"/>
</dbReference>
<evidence type="ECO:0000313" key="3">
    <source>
        <dbReference type="Proteomes" id="UP001164706"/>
    </source>
</evidence>
<feature type="region of interest" description="Disordered" evidence="1">
    <location>
        <begin position="1"/>
        <end position="31"/>
    </location>
</feature>
<accession>A0A9E8MJM1</accession>
<proteinExistence type="predicted"/>
<dbReference type="EMBL" id="CP113089">
    <property type="protein sequence ID" value="WAB80759.1"/>
    <property type="molecule type" value="Genomic_DNA"/>
</dbReference>
<keyword evidence="3" id="KW-1185">Reference proteome</keyword>
<dbReference type="AlphaFoldDB" id="A0A9E8MJM1"/>